<organism evidence="8 9">
    <name type="scientific">Acanthoscelides obtectus</name>
    <name type="common">Bean weevil</name>
    <name type="synonym">Bruchus obtectus</name>
    <dbReference type="NCBI Taxonomy" id="200917"/>
    <lineage>
        <taxon>Eukaryota</taxon>
        <taxon>Metazoa</taxon>
        <taxon>Ecdysozoa</taxon>
        <taxon>Arthropoda</taxon>
        <taxon>Hexapoda</taxon>
        <taxon>Insecta</taxon>
        <taxon>Pterygota</taxon>
        <taxon>Neoptera</taxon>
        <taxon>Endopterygota</taxon>
        <taxon>Coleoptera</taxon>
        <taxon>Polyphaga</taxon>
        <taxon>Cucujiformia</taxon>
        <taxon>Chrysomeloidea</taxon>
        <taxon>Chrysomelidae</taxon>
        <taxon>Bruchinae</taxon>
        <taxon>Bruchini</taxon>
        <taxon>Acanthoscelides</taxon>
    </lineage>
</organism>
<dbReference type="GO" id="GO:0016491">
    <property type="term" value="F:oxidoreductase activity"/>
    <property type="evidence" value="ECO:0007669"/>
    <property type="project" value="TreeGrafter"/>
</dbReference>
<evidence type="ECO:0000256" key="5">
    <source>
        <dbReference type="ARBA" id="ARBA00023136"/>
    </source>
</evidence>
<dbReference type="AlphaFoldDB" id="A0A9P0L6W4"/>
<dbReference type="InterPro" id="IPR019547">
    <property type="entry name" value="Lipid_desat"/>
</dbReference>
<feature type="transmembrane region" description="Helical" evidence="6">
    <location>
        <begin position="216"/>
        <end position="234"/>
    </location>
</feature>
<evidence type="ECO:0000313" key="9">
    <source>
        <dbReference type="Proteomes" id="UP001152888"/>
    </source>
</evidence>
<gene>
    <name evidence="8" type="ORF">ACAOBT_LOCUS19893</name>
</gene>
<protein>
    <recommendedName>
        <fullName evidence="7">Lipid desaturase domain-containing protein</fullName>
    </recommendedName>
</protein>
<evidence type="ECO:0000256" key="6">
    <source>
        <dbReference type="SAM" id="Phobius"/>
    </source>
</evidence>
<comment type="similarity">
    <text evidence="2">Belongs to the fatty acid desaturase CarF family.</text>
</comment>
<reference evidence="8" key="1">
    <citation type="submission" date="2022-03" db="EMBL/GenBank/DDBJ databases">
        <authorList>
            <person name="Sayadi A."/>
        </authorList>
    </citation>
    <scope>NUCLEOTIDE SEQUENCE</scope>
</reference>
<keyword evidence="4 6" id="KW-1133">Transmembrane helix</keyword>
<evidence type="ECO:0000256" key="4">
    <source>
        <dbReference type="ARBA" id="ARBA00022989"/>
    </source>
</evidence>
<comment type="caution">
    <text evidence="8">The sequence shown here is derived from an EMBL/GenBank/DDBJ whole genome shotgun (WGS) entry which is preliminary data.</text>
</comment>
<accession>A0A9P0L6W4</accession>
<feature type="transmembrane region" description="Helical" evidence="6">
    <location>
        <begin position="187"/>
        <end position="204"/>
    </location>
</feature>
<dbReference type="GO" id="GO:0016020">
    <property type="term" value="C:membrane"/>
    <property type="evidence" value="ECO:0007669"/>
    <property type="project" value="UniProtKB-SubCell"/>
</dbReference>
<name>A0A9P0L6W4_ACAOB</name>
<evidence type="ECO:0000313" key="8">
    <source>
        <dbReference type="EMBL" id="CAH1990814.1"/>
    </source>
</evidence>
<feature type="transmembrane region" description="Helical" evidence="6">
    <location>
        <begin position="95"/>
        <end position="116"/>
    </location>
</feature>
<dbReference type="Pfam" id="PF10520">
    <property type="entry name" value="Lipid_desat"/>
    <property type="match status" value="1"/>
</dbReference>
<dbReference type="EMBL" id="CAKOFQ010007098">
    <property type="protein sequence ID" value="CAH1990814.1"/>
    <property type="molecule type" value="Genomic_DNA"/>
</dbReference>
<keyword evidence="3 6" id="KW-0812">Transmembrane</keyword>
<evidence type="ECO:0000259" key="7">
    <source>
        <dbReference type="Pfam" id="PF10520"/>
    </source>
</evidence>
<evidence type="ECO:0000256" key="2">
    <source>
        <dbReference type="ARBA" id="ARBA00007620"/>
    </source>
</evidence>
<feature type="domain" description="Lipid desaturase" evidence="7">
    <location>
        <begin position="132"/>
        <end position="309"/>
    </location>
</feature>
<keyword evidence="5 6" id="KW-0472">Membrane</keyword>
<dbReference type="OrthoDB" id="5103at2759"/>
<evidence type="ECO:0000256" key="1">
    <source>
        <dbReference type="ARBA" id="ARBA00004141"/>
    </source>
</evidence>
<dbReference type="PANTHER" id="PTHR48177">
    <property type="entry name" value="TRANSMEMBRANE PROTEIN 189"/>
    <property type="match status" value="1"/>
</dbReference>
<sequence>MEILPRKTGMALPLSCSQRVKDDLIDPLTSKVATNLLAPVKTERQILENSMLEDDPNGNCTVSAQETSGPRWGPQHKGAQELANLYSKTKRTQECVCVGICLTLMAVNFVFILLYIRLEQLSTVLVAAICGIITADFASGLVHWAADTWGTVELPIIGKNFLRPFREHHIDPTSITRHDFIETNGDNFMVTIPFLTYMVWHFIVSSKEEIHRHFSWTCYVFLLAIFVAMTNQIHKWSHTYFGLPPWVVFLQEYRVILPRRHHRIHHVAPHETYFCITTGWLNWPLEKLCFWSALEVIIEALTGYKPRADDMKWAQKGT</sequence>
<proteinExistence type="inferred from homology"/>
<comment type="subcellular location">
    <subcellularLocation>
        <location evidence="1">Membrane</location>
        <topology evidence="1">Multi-pass membrane protein</topology>
    </subcellularLocation>
</comment>
<evidence type="ECO:0000256" key="3">
    <source>
        <dbReference type="ARBA" id="ARBA00022692"/>
    </source>
</evidence>
<dbReference type="Proteomes" id="UP001152888">
    <property type="component" value="Unassembled WGS sequence"/>
</dbReference>
<keyword evidence="9" id="KW-1185">Reference proteome</keyword>
<dbReference type="InterPro" id="IPR052601">
    <property type="entry name" value="Plasmalogen_desaturase"/>
</dbReference>
<dbReference type="PANTHER" id="PTHR48177:SF1">
    <property type="entry name" value="PLASMANYLETHANOLAMINE DESATURASE 1"/>
    <property type="match status" value="1"/>
</dbReference>